<dbReference type="PANTHER" id="PTHR22793">
    <property type="entry name" value="MYOCARDIN-RELATED TRANSCRIPTION FACTOR-RELATED"/>
    <property type="match status" value="1"/>
</dbReference>
<feature type="region of interest" description="Disordered" evidence="5">
    <location>
        <begin position="1"/>
        <end position="28"/>
    </location>
</feature>
<feature type="compositionally biased region" description="Basic and acidic residues" evidence="5">
    <location>
        <begin position="62"/>
        <end position="78"/>
    </location>
</feature>
<evidence type="ECO:0000256" key="1">
    <source>
        <dbReference type="ARBA" id="ARBA00004123"/>
    </source>
</evidence>
<accession>A0ABR3Z2F0</accession>
<dbReference type="PANTHER" id="PTHR22793:SF12">
    <property type="entry name" value="MYOCARDIN-RELATED TRANSCRIPTION FACTOR, ISOFORM H"/>
    <property type="match status" value="1"/>
</dbReference>
<dbReference type="Proteomes" id="UP001583280">
    <property type="component" value="Unassembled WGS sequence"/>
</dbReference>
<protein>
    <recommendedName>
        <fullName evidence="8">MKL/myocardin-like protein 2</fullName>
    </recommendedName>
</protein>
<feature type="repeat" description="RPEL" evidence="4">
    <location>
        <begin position="67"/>
        <end position="92"/>
    </location>
</feature>
<reference evidence="6 7" key="1">
    <citation type="journal article" date="2024" name="IMA Fungus">
        <title>IMA Genome - F19 : A genome assembly and annotation guide to empower mycologists, including annotated draft genome sequences of Ceratocystis pirilliformis, Diaporthe australafricana, Fusarium ophioides, Paecilomyces lecythidis, and Sporothrix stenoceras.</title>
        <authorList>
            <person name="Aylward J."/>
            <person name="Wilson A.M."/>
            <person name="Visagie C.M."/>
            <person name="Spraker J."/>
            <person name="Barnes I."/>
            <person name="Buitendag C."/>
            <person name="Ceriani C."/>
            <person name="Del Mar Angel L."/>
            <person name="du Plessis D."/>
            <person name="Fuchs T."/>
            <person name="Gasser K."/>
            <person name="Kramer D."/>
            <person name="Li W."/>
            <person name="Munsamy K."/>
            <person name="Piso A."/>
            <person name="Price J.L."/>
            <person name="Sonnekus B."/>
            <person name="Thomas C."/>
            <person name="van der Nest A."/>
            <person name="van Dijk A."/>
            <person name="van Heerden A."/>
            <person name="van Vuuren N."/>
            <person name="Yilmaz N."/>
            <person name="Duong T.A."/>
            <person name="van der Merwe N.A."/>
            <person name="Wingfield M.J."/>
            <person name="Wingfield B.D."/>
        </authorList>
    </citation>
    <scope>NUCLEOTIDE SEQUENCE [LARGE SCALE GENOMIC DNA]</scope>
    <source>
        <strain evidence="6 7">CMW 12675</strain>
    </source>
</reference>
<keyword evidence="7" id="KW-1185">Reference proteome</keyword>
<name>A0ABR3Z2F0_9PEZI</name>
<evidence type="ECO:0000313" key="7">
    <source>
        <dbReference type="Proteomes" id="UP001583280"/>
    </source>
</evidence>
<comment type="subcellular location">
    <subcellularLocation>
        <location evidence="1">Nucleus</location>
    </subcellularLocation>
</comment>
<dbReference type="Pfam" id="PF02755">
    <property type="entry name" value="RPEL"/>
    <property type="match status" value="2"/>
</dbReference>
<evidence type="ECO:0008006" key="8">
    <source>
        <dbReference type="Google" id="ProtNLM"/>
    </source>
</evidence>
<dbReference type="SMART" id="SM00707">
    <property type="entry name" value="RPEL"/>
    <property type="match status" value="2"/>
</dbReference>
<dbReference type="EMBL" id="JAWDJO010000104">
    <property type="protein sequence ID" value="KAL1893689.1"/>
    <property type="molecule type" value="Genomic_DNA"/>
</dbReference>
<evidence type="ECO:0000256" key="5">
    <source>
        <dbReference type="SAM" id="MobiDB-lite"/>
    </source>
</evidence>
<evidence type="ECO:0000256" key="3">
    <source>
        <dbReference type="ARBA" id="ARBA00023242"/>
    </source>
</evidence>
<feature type="repeat" description="RPEL" evidence="4">
    <location>
        <begin position="23"/>
        <end position="48"/>
    </location>
</feature>
<dbReference type="PROSITE" id="PS51073">
    <property type="entry name" value="RPEL"/>
    <property type="match status" value="2"/>
</dbReference>
<keyword evidence="3" id="KW-0539">Nucleus</keyword>
<dbReference type="Gene3D" id="6.10.140.2040">
    <property type="match status" value="1"/>
</dbReference>
<feature type="compositionally biased region" description="Basic and acidic residues" evidence="5">
    <location>
        <begin position="11"/>
        <end position="24"/>
    </location>
</feature>
<organism evidence="6 7">
    <name type="scientific">Ceratocystis pirilliformis</name>
    <dbReference type="NCBI Taxonomy" id="259994"/>
    <lineage>
        <taxon>Eukaryota</taxon>
        <taxon>Fungi</taxon>
        <taxon>Dikarya</taxon>
        <taxon>Ascomycota</taxon>
        <taxon>Pezizomycotina</taxon>
        <taxon>Sordariomycetes</taxon>
        <taxon>Hypocreomycetidae</taxon>
        <taxon>Microascales</taxon>
        <taxon>Ceratocystidaceae</taxon>
        <taxon>Ceratocystis</taxon>
    </lineage>
</organism>
<evidence type="ECO:0000256" key="4">
    <source>
        <dbReference type="PROSITE-ProRule" id="PRU00401"/>
    </source>
</evidence>
<dbReference type="InterPro" id="IPR004018">
    <property type="entry name" value="RPEL_repeat"/>
</dbReference>
<sequence length="100" mass="11000">MDTAAPIPTVDDSHIGVSPDRKNSLDNYLQHRPTRDSLIDKNILPHTTAAPAIQAHQMELQKSMRADTLNEKISHRPSPDTLLKSGVLANDPRVPSDDEA</sequence>
<feature type="region of interest" description="Disordered" evidence="5">
    <location>
        <begin position="61"/>
        <end position="100"/>
    </location>
</feature>
<comment type="caution">
    <text evidence="6">The sequence shown here is derived from an EMBL/GenBank/DDBJ whole genome shotgun (WGS) entry which is preliminary data.</text>
</comment>
<gene>
    <name evidence="6" type="ORF">Cpir12675_003987</name>
</gene>
<evidence type="ECO:0000256" key="2">
    <source>
        <dbReference type="ARBA" id="ARBA00022737"/>
    </source>
</evidence>
<keyword evidence="2" id="KW-0677">Repeat</keyword>
<proteinExistence type="predicted"/>
<dbReference type="InterPro" id="IPR043451">
    <property type="entry name" value="Myocardin-like"/>
</dbReference>
<evidence type="ECO:0000313" key="6">
    <source>
        <dbReference type="EMBL" id="KAL1893689.1"/>
    </source>
</evidence>